<dbReference type="FunFam" id="3.30.70.1250:FF:000001">
    <property type="entry name" value="Phosphopentomutase"/>
    <property type="match status" value="1"/>
</dbReference>
<keyword evidence="4 6" id="KW-0464">Manganese</keyword>
<dbReference type="Gene3D" id="3.40.720.10">
    <property type="entry name" value="Alkaline Phosphatase, subunit A"/>
    <property type="match status" value="1"/>
</dbReference>
<evidence type="ECO:0000256" key="2">
    <source>
        <dbReference type="ARBA" id="ARBA00022490"/>
    </source>
</evidence>
<dbReference type="InterPro" id="IPR006124">
    <property type="entry name" value="Metalloenzyme"/>
</dbReference>
<evidence type="ECO:0000259" key="8">
    <source>
        <dbReference type="Pfam" id="PF01676"/>
    </source>
</evidence>
<dbReference type="SUPFAM" id="SSF143856">
    <property type="entry name" value="DeoB insert domain-like"/>
    <property type="match status" value="1"/>
</dbReference>
<dbReference type="CDD" id="cd16009">
    <property type="entry name" value="PPM"/>
    <property type="match status" value="1"/>
</dbReference>
<dbReference type="GO" id="GO:0005829">
    <property type="term" value="C:cytosol"/>
    <property type="evidence" value="ECO:0007669"/>
    <property type="project" value="TreeGrafter"/>
</dbReference>
<protein>
    <recommendedName>
        <fullName evidence="6 7">Phosphopentomutase</fullName>
        <ecNumber evidence="6 7">5.4.2.7</ecNumber>
    </recommendedName>
    <alternativeName>
        <fullName evidence="6">Phosphodeoxyribomutase</fullName>
    </alternativeName>
</protein>
<dbReference type="AlphaFoldDB" id="A0A7C3SNA3"/>
<keyword evidence="3 6" id="KW-0479">Metal-binding</keyword>
<dbReference type="UniPathway" id="UPA00087">
    <property type="reaction ID" value="UER00173"/>
</dbReference>
<dbReference type="EC" id="5.4.2.7" evidence="6 7"/>
<dbReference type="GO" id="GO:0043094">
    <property type="term" value="P:metabolic compound salvage"/>
    <property type="evidence" value="ECO:0007669"/>
    <property type="project" value="UniProtKB-UniRule"/>
</dbReference>
<dbReference type="InterPro" id="IPR017850">
    <property type="entry name" value="Alkaline_phosphatase_core_sf"/>
</dbReference>
<dbReference type="SUPFAM" id="SSF53649">
    <property type="entry name" value="Alkaline phosphatase-like"/>
    <property type="match status" value="1"/>
</dbReference>
<dbReference type="NCBIfam" id="TIGR01696">
    <property type="entry name" value="deoB"/>
    <property type="match status" value="1"/>
</dbReference>
<feature type="binding site" evidence="6">
    <location>
        <position position="324"/>
    </location>
    <ligand>
        <name>Mn(2+)</name>
        <dbReference type="ChEBI" id="CHEBI:29035"/>
        <label>1</label>
    </ligand>
</feature>
<evidence type="ECO:0000256" key="4">
    <source>
        <dbReference type="ARBA" id="ARBA00023211"/>
    </source>
</evidence>
<dbReference type="Pfam" id="PF01676">
    <property type="entry name" value="Metalloenzyme"/>
    <property type="match status" value="1"/>
</dbReference>
<evidence type="ECO:0000256" key="7">
    <source>
        <dbReference type="NCBIfam" id="TIGR01696"/>
    </source>
</evidence>
<dbReference type="PANTHER" id="PTHR21110">
    <property type="entry name" value="PHOSPHOPENTOMUTASE"/>
    <property type="match status" value="1"/>
</dbReference>
<feature type="binding site" evidence="6">
    <location>
        <position position="323"/>
    </location>
    <ligand>
        <name>Mn(2+)</name>
        <dbReference type="ChEBI" id="CHEBI:29035"/>
        <label>1</label>
    </ligand>
</feature>
<dbReference type="EMBL" id="DTGA01000011">
    <property type="protein sequence ID" value="HGB30316.1"/>
    <property type="molecule type" value="Genomic_DNA"/>
</dbReference>
<feature type="binding site" evidence="6">
    <location>
        <position position="335"/>
    </location>
    <ligand>
        <name>Mn(2+)</name>
        <dbReference type="ChEBI" id="CHEBI:29035"/>
        <label>2</label>
    </ligand>
</feature>
<dbReference type="InterPro" id="IPR010045">
    <property type="entry name" value="DeoB"/>
</dbReference>
<dbReference type="GO" id="GO:0009117">
    <property type="term" value="P:nucleotide metabolic process"/>
    <property type="evidence" value="ECO:0007669"/>
    <property type="project" value="UniProtKB-UniRule"/>
</dbReference>
<dbReference type="PANTHER" id="PTHR21110:SF0">
    <property type="entry name" value="PHOSPHOPENTOMUTASE"/>
    <property type="match status" value="1"/>
</dbReference>
<dbReference type="GO" id="GO:0000287">
    <property type="term" value="F:magnesium ion binding"/>
    <property type="evidence" value="ECO:0007669"/>
    <property type="project" value="UniProtKB-UniRule"/>
</dbReference>
<dbReference type="HAMAP" id="MF_00740">
    <property type="entry name" value="Phosphopentomut"/>
    <property type="match status" value="1"/>
</dbReference>
<evidence type="ECO:0000256" key="1">
    <source>
        <dbReference type="ARBA" id="ARBA00010373"/>
    </source>
</evidence>
<dbReference type="PIRSF" id="PIRSF001491">
    <property type="entry name" value="Ppentomutase"/>
    <property type="match status" value="1"/>
</dbReference>
<keyword evidence="5 6" id="KW-0413">Isomerase</keyword>
<dbReference type="NCBIfam" id="NF003766">
    <property type="entry name" value="PRK05362.1"/>
    <property type="match status" value="1"/>
</dbReference>
<gene>
    <name evidence="6" type="primary">deoB</name>
    <name evidence="9" type="ORF">ENV35_00390</name>
</gene>
<dbReference type="GO" id="GO:0006015">
    <property type="term" value="P:5-phosphoribose 1-diphosphate biosynthetic process"/>
    <property type="evidence" value="ECO:0007669"/>
    <property type="project" value="UniProtKB-UniPathway"/>
</dbReference>
<keyword evidence="2 6" id="KW-0963">Cytoplasm</keyword>
<name>A0A7C3SNA3_9BACT</name>
<evidence type="ECO:0000256" key="3">
    <source>
        <dbReference type="ARBA" id="ARBA00022723"/>
    </source>
</evidence>
<comment type="catalytic activity">
    <reaction evidence="6">
        <text>2-deoxy-alpha-D-ribose 1-phosphate = 2-deoxy-D-ribose 5-phosphate</text>
        <dbReference type="Rhea" id="RHEA:27658"/>
        <dbReference type="ChEBI" id="CHEBI:57259"/>
        <dbReference type="ChEBI" id="CHEBI:62877"/>
        <dbReference type="EC" id="5.4.2.7"/>
    </reaction>
</comment>
<evidence type="ECO:0000313" key="9">
    <source>
        <dbReference type="EMBL" id="HGB30316.1"/>
    </source>
</evidence>
<comment type="caution">
    <text evidence="9">The sequence shown here is derived from an EMBL/GenBank/DDBJ whole genome shotgun (WGS) entry which is preliminary data.</text>
</comment>
<evidence type="ECO:0000256" key="5">
    <source>
        <dbReference type="ARBA" id="ARBA00023235"/>
    </source>
</evidence>
<dbReference type="GO" id="GO:0006018">
    <property type="term" value="P:2-deoxyribose 1-phosphate catabolic process"/>
    <property type="evidence" value="ECO:0007669"/>
    <property type="project" value="UniProtKB-UniRule"/>
</dbReference>
<comment type="function">
    <text evidence="6">Isomerase that catalyzes the conversion of deoxy-ribose 1-phosphate (dRib-1-P) and ribose 1-phosphate (Rib-1-P) to deoxy-ribose 5-phosphate (dRib-5-P) and ribose 5-phosphate (Rib-5-P), respectively.</text>
</comment>
<dbReference type="Gene3D" id="3.30.70.1250">
    <property type="entry name" value="Phosphopentomutase"/>
    <property type="match status" value="1"/>
</dbReference>
<comment type="cofactor">
    <cofactor evidence="6">
        <name>Mn(2+)</name>
        <dbReference type="ChEBI" id="CHEBI:29035"/>
    </cofactor>
    <text evidence="6">Binds 2 manganese ions.</text>
</comment>
<comment type="subcellular location">
    <subcellularLocation>
        <location evidence="6">Cytoplasm</location>
    </subcellularLocation>
</comment>
<feature type="binding site" evidence="6">
    <location>
        <position position="287"/>
    </location>
    <ligand>
        <name>Mn(2+)</name>
        <dbReference type="ChEBI" id="CHEBI:29035"/>
        <label>2</label>
    </ligand>
</feature>
<comment type="catalytic activity">
    <reaction evidence="6">
        <text>alpha-D-ribose 1-phosphate = D-ribose 5-phosphate</text>
        <dbReference type="Rhea" id="RHEA:18793"/>
        <dbReference type="ChEBI" id="CHEBI:57720"/>
        <dbReference type="ChEBI" id="CHEBI:78346"/>
        <dbReference type="EC" id="5.4.2.7"/>
    </reaction>
</comment>
<feature type="binding site" evidence="6">
    <location>
        <position position="282"/>
    </location>
    <ligand>
        <name>Mn(2+)</name>
        <dbReference type="ChEBI" id="CHEBI:29035"/>
        <label>2</label>
    </ligand>
</feature>
<accession>A0A7C3SNA3</accession>
<proteinExistence type="inferred from homology"/>
<dbReference type="GO" id="GO:0030145">
    <property type="term" value="F:manganese ion binding"/>
    <property type="evidence" value="ECO:0007669"/>
    <property type="project" value="UniProtKB-UniRule"/>
</dbReference>
<organism evidence="9">
    <name type="scientific">Dictyoglomus turgidum</name>
    <dbReference type="NCBI Taxonomy" id="513050"/>
    <lineage>
        <taxon>Bacteria</taxon>
        <taxon>Pseudomonadati</taxon>
        <taxon>Dictyoglomota</taxon>
        <taxon>Dictyoglomia</taxon>
        <taxon>Dictyoglomales</taxon>
        <taxon>Dictyoglomaceae</taxon>
        <taxon>Dictyoglomus</taxon>
    </lineage>
</organism>
<dbReference type="InterPro" id="IPR024052">
    <property type="entry name" value="Phosphopentomutase_DeoB_cap_sf"/>
</dbReference>
<dbReference type="GO" id="GO:0008973">
    <property type="term" value="F:phosphopentomutase activity"/>
    <property type="evidence" value="ECO:0007669"/>
    <property type="project" value="UniProtKB-UniRule"/>
</dbReference>
<evidence type="ECO:0000256" key="6">
    <source>
        <dbReference type="HAMAP-Rule" id="MF_00740"/>
    </source>
</evidence>
<feature type="binding site" evidence="6">
    <location>
        <position position="10"/>
    </location>
    <ligand>
        <name>Mn(2+)</name>
        <dbReference type="ChEBI" id="CHEBI:29035"/>
        <label>1</label>
    </ligand>
</feature>
<reference evidence="9" key="1">
    <citation type="journal article" date="2020" name="mSystems">
        <title>Genome- and Community-Level Interaction Insights into Carbon Utilization and Element Cycling Functions of Hydrothermarchaeota in Hydrothermal Sediment.</title>
        <authorList>
            <person name="Zhou Z."/>
            <person name="Liu Y."/>
            <person name="Xu W."/>
            <person name="Pan J."/>
            <person name="Luo Z.H."/>
            <person name="Li M."/>
        </authorList>
    </citation>
    <scope>NUCLEOTIDE SEQUENCE [LARGE SCALE GENOMIC DNA]</scope>
    <source>
        <strain evidence="9">SpSt-751</strain>
    </source>
</reference>
<comment type="pathway">
    <text evidence="6">Carbohydrate degradation; 2-deoxy-D-ribose 1-phosphate degradation; D-glyceraldehyde 3-phosphate and acetaldehyde from 2-deoxy-alpha-D-ribose 1-phosphate: step 1/2.</text>
</comment>
<comment type="similarity">
    <text evidence="1 6">Belongs to the phosphopentomutase family.</text>
</comment>
<feature type="domain" description="Metalloenzyme" evidence="8">
    <location>
        <begin position="2"/>
        <end position="375"/>
    </location>
</feature>
<sequence>MKRVILIVLDGVGIGELPDASNYGDEGSNTLANTAEAVGGLNLPNMGKLGLSNIHPIKGVPFEDKPLAFYGKMAEASPGKDTTTGHWEISGIILDKPFPTYPNGFPKEIIEKFEKAIGRKVLGNKPASGTEIIKELGEEHIKTGYPIVYTSADSVFQIAAHEDVIPVEELYRMCEIARSILQGEHAVARVIARPFAGAPGNFYRTPKRKDFSLPPPRNTLLDFLKNNNYDVIGVGKIEDIFAGRGLTYSLHQKNNAEGIENIFVAWNNLKEGLVFVNLVDFDTLYGHRNDPLGMAKALEEFDKALPMIMELLSDKDLLIITADHGCDPTTPSTDHSREYVPLLIYSPDFKNTYFLEVQRTFANLGKTIADYFKVENDLEGESFLSIIQKGWNML</sequence>